<comment type="caution">
    <text evidence="2">The sequence shown here is derived from an EMBL/GenBank/DDBJ whole genome shotgun (WGS) entry which is preliminary data.</text>
</comment>
<proteinExistence type="predicted"/>
<feature type="region of interest" description="Disordered" evidence="1">
    <location>
        <begin position="70"/>
        <end position="102"/>
    </location>
</feature>
<evidence type="ECO:0000313" key="3">
    <source>
        <dbReference type="Proteomes" id="UP000620104"/>
    </source>
</evidence>
<feature type="compositionally biased region" description="Polar residues" evidence="1">
    <location>
        <begin position="79"/>
        <end position="91"/>
    </location>
</feature>
<keyword evidence="3" id="KW-1185">Reference proteome</keyword>
<reference evidence="2" key="1">
    <citation type="submission" date="2020-07" db="EMBL/GenBank/DDBJ databases">
        <title>Draft Genome Sequence of a Deep-Sea Yeast, Naganishia (Cryptococcus) liquefaciens strain N6.</title>
        <authorList>
            <person name="Han Y.W."/>
            <person name="Kajitani R."/>
            <person name="Morimoto H."/>
            <person name="Parhat M."/>
            <person name="Tsubouchi H."/>
            <person name="Bakenova O."/>
            <person name="Ogata M."/>
            <person name="Argunhan B."/>
            <person name="Aoki R."/>
            <person name="Kajiwara S."/>
            <person name="Itoh T."/>
            <person name="Iwasaki H."/>
        </authorList>
    </citation>
    <scope>NUCLEOTIDE SEQUENCE</scope>
    <source>
        <strain evidence="2">N6</strain>
    </source>
</reference>
<gene>
    <name evidence="2" type="ORF">NliqN6_6625</name>
</gene>
<dbReference type="AlphaFoldDB" id="A0A8H3U005"/>
<sequence length="102" mass="11227">MLIQKTTMKVPEEGEASLPNDLSMKYAFLFIQDPRITKEIATGEDLLKSYVLLSNRDSGEIDDEFLTLSPRPMPPSGLHTRSLSPAQSTFSGALAKRGGKSR</sequence>
<protein>
    <submittedName>
        <fullName evidence="2">Uncharacterized protein</fullName>
    </submittedName>
</protein>
<dbReference type="EMBL" id="BLZA01000057">
    <property type="protein sequence ID" value="GHJ90223.1"/>
    <property type="molecule type" value="Genomic_DNA"/>
</dbReference>
<name>A0A8H3U005_9TREE</name>
<organism evidence="2 3">
    <name type="scientific">Naganishia liquefaciens</name>
    <dbReference type="NCBI Taxonomy" id="104408"/>
    <lineage>
        <taxon>Eukaryota</taxon>
        <taxon>Fungi</taxon>
        <taxon>Dikarya</taxon>
        <taxon>Basidiomycota</taxon>
        <taxon>Agaricomycotina</taxon>
        <taxon>Tremellomycetes</taxon>
        <taxon>Filobasidiales</taxon>
        <taxon>Filobasidiaceae</taxon>
        <taxon>Naganishia</taxon>
    </lineage>
</organism>
<dbReference type="Proteomes" id="UP000620104">
    <property type="component" value="Unassembled WGS sequence"/>
</dbReference>
<accession>A0A8H3U005</accession>
<evidence type="ECO:0000256" key="1">
    <source>
        <dbReference type="SAM" id="MobiDB-lite"/>
    </source>
</evidence>
<evidence type="ECO:0000313" key="2">
    <source>
        <dbReference type="EMBL" id="GHJ90223.1"/>
    </source>
</evidence>